<keyword evidence="4" id="KW-1185">Reference proteome</keyword>
<dbReference type="AlphaFoldDB" id="A0A4V2S5V7"/>
<dbReference type="GO" id="GO:0071111">
    <property type="term" value="F:cyclic-guanylate-specific phosphodiesterase activity"/>
    <property type="evidence" value="ECO:0007669"/>
    <property type="project" value="InterPro"/>
</dbReference>
<comment type="caution">
    <text evidence="3">The sequence shown here is derived from an EMBL/GenBank/DDBJ whole genome shotgun (WGS) entry which is preliminary data.</text>
</comment>
<feature type="domain" description="EAL" evidence="1">
    <location>
        <begin position="1"/>
        <end position="242"/>
    </location>
</feature>
<dbReference type="PANTHER" id="PTHR33121:SF70">
    <property type="entry name" value="SIGNALING PROTEIN YKOW"/>
    <property type="match status" value="1"/>
</dbReference>
<dbReference type="InterPro" id="IPR000160">
    <property type="entry name" value="GGDEF_dom"/>
</dbReference>
<organism evidence="3 4">
    <name type="scientific">Actinocrispum wychmicini</name>
    <dbReference type="NCBI Taxonomy" id="1213861"/>
    <lineage>
        <taxon>Bacteria</taxon>
        <taxon>Bacillati</taxon>
        <taxon>Actinomycetota</taxon>
        <taxon>Actinomycetes</taxon>
        <taxon>Pseudonocardiales</taxon>
        <taxon>Pseudonocardiaceae</taxon>
        <taxon>Actinocrispum</taxon>
    </lineage>
</organism>
<evidence type="ECO:0000259" key="2">
    <source>
        <dbReference type="PROSITE" id="PS50887"/>
    </source>
</evidence>
<reference evidence="3 4" key="1">
    <citation type="submission" date="2019-03" db="EMBL/GenBank/DDBJ databases">
        <title>Genomic Encyclopedia of Type Strains, Phase IV (KMG-IV): sequencing the most valuable type-strain genomes for metagenomic binning, comparative biology and taxonomic classification.</title>
        <authorList>
            <person name="Goeker M."/>
        </authorList>
    </citation>
    <scope>NUCLEOTIDE SEQUENCE [LARGE SCALE GENOMIC DNA]</scope>
    <source>
        <strain evidence="3 4">DSM 45934</strain>
    </source>
</reference>
<dbReference type="PROSITE" id="PS50887">
    <property type="entry name" value="GGDEF"/>
    <property type="match status" value="1"/>
</dbReference>
<evidence type="ECO:0000259" key="1">
    <source>
        <dbReference type="PROSITE" id="PS50883"/>
    </source>
</evidence>
<dbReference type="SMART" id="SM00267">
    <property type="entry name" value="GGDEF"/>
    <property type="match status" value="1"/>
</dbReference>
<evidence type="ECO:0000313" key="3">
    <source>
        <dbReference type="EMBL" id="TCO53590.1"/>
    </source>
</evidence>
<name>A0A4V2S5V7_9PSEU</name>
<dbReference type="RefSeq" id="WP_132123561.1">
    <property type="nucleotide sequence ID" value="NZ_SLWS01000010.1"/>
</dbReference>
<dbReference type="InterPro" id="IPR035919">
    <property type="entry name" value="EAL_sf"/>
</dbReference>
<dbReference type="SUPFAM" id="SSF55073">
    <property type="entry name" value="Nucleotide cyclase"/>
    <property type="match status" value="1"/>
</dbReference>
<proteinExistence type="predicted"/>
<dbReference type="PANTHER" id="PTHR33121">
    <property type="entry name" value="CYCLIC DI-GMP PHOSPHODIESTERASE PDEF"/>
    <property type="match status" value="1"/>
</dbReference>
<dbReference type="OrthoDB" id="1673646at2"/>
<gene>
    <name evidence="3" type="ORF">EV192_110179</name>
</gene>
<dbReference type="Proteomes" id="UP000295680">
    <property type="component" value="Unassembled WGS sequence"/>
</dbReference>
<dbReference type="Pfam" id="PF00990">
    <property type="entry name" value="GGDEF"/>
    <property type="match status" value="1"/>
</dbReference>
<accession>A0A4V2S5V7</accession>
<dbReference type="InterPro" id="IPR029787">
    <property type="entry name" value="Nucleotide_cyclase"/>
</dbReference>
<evidence type="ECO:0000313" key="4">
    <source>
        <dbReference type="Proteomes" id="UP000295680"/>
    </source>
</evidence>
<dbReference type="EMBL" id="SLWS01000010">
    <property type="protein sequence ID" value="TCO53590.1"/>
    <property type="molecule type" value="Genomic_DNA"/>
</dbReference>
<dbReference type="InterPro" id="IPR043128">
    <property type="entry name" value="Rev_trsase/Diguanyl_cyclase"/>
</dbReference>
<feature type="domain" description="GGDEF" evidence="2">
    <location>
        <begin position="414"/>
        <end position="551"/>
    </location>
</feature>
<dbReference type="Pfam" id="PF00563">
    <property type="entry name" value="EAL"/>
    <property type="match status" value="1"/>
</dbReference>
<sequence length="563" mass="59769">MSASQEVSFAFQPLLSTRTGRMVAVEALARPGQGGIHALYRAASRAGQLVQTDIALVGHALLAAEDSHTLSQDRSVPLHVNVLAATAARPDEIMHYITPVLRHTGRVSSSVVLEIGTPFCQVRRKDLLAGIDKLRAEGFRIALDGIGDGDVPLALLAEVAPDMYKVDSHLLAGLPDDPAALAMFEALAQLANRTDGRLAAVGVDNNAQLLALSRLGVRVAQGRGLADAVQEPELLQAMAEAATQRVTAVKPPRVTDFLHPAVMLPVNATADDVRSTLAERPDVNGVVLVDDKWMPRYSIDRSRFLLIVAGPYGHALHAKRAASRHADPPLLIDREATGIELLELVGDTDWERTADDVVVTDEAGRCVGVVRITEVIRGVADMKVEQAAALNPLTRLPGTDAVAREVDRRIADGHMFVISWLDIDSFKKVNDTMGFATGDDLIRSFGRSLVEGSASMPGVVVGHVGGDDFLVVSDLDEISPLAGTLLDTPWSAEGMPVAVSLASLICGVRTVSSYREASRLLAPLKTQAKAVPGSSWVLGRPGSDRVDVLRGRSAPGPAEAATA</sequence>
<dbReference type="InterPro" id="IPR046342">
    <property type="entry name" value="CBS_dom_sf"/>
</dbReference>
<protein>
    <submittedName>
        <fullName evidence="3">Diguanylate cyclase (GGDEF)-like protein</fullName>
    </submittedName>
</protein>
<dbReference type="NCBIfam" id="TIGR00254">
    <property type="entry name" value="GGDEF"/>
    <property type="match status" value="1"/>
</dbReference>
<dbReference type="InterPro" id="IPR001633">
    <property type="entry name" value="EAL_dom"/>
</dbReference>
<dbReference type="Gene3D" id="3.30.70.270">
    <property type="match status" value="1"/>
</dbReference>
<dbReference type="InterPro" id="IPR050706">
    <property type="entry name" value="Cyclic-di-GMP_PDE-like"/>
</dbReference>
<dbReference type="SUPFAM" id="SSF54631">
    <property type="entry name" value="CBS-domain pair"/>
    <property type="match status" value="1"/>
</dbReference>
<dbReference type="PROSITE" id="PS50883">
    <property type="entry name" value="EAL"/>
    <property type="match status" value="1"/>
</dbReference>
<dbReference type="SUPFAM" id="SSF141868">
    <property type="entry name" value="EAL domain-like"/>
    <property type="match status" value="1"/>
</dbReference>
<dbReference type="Gene3D" id="3.20.20.450">
    <property type="entry name" value="EAL domain"/>
    <property type="match status" value="1"/>
</dbReference>
<dbReference type="CDD" id="cd01948">
    <property type="entry name" value="EAL"/>
    <property type="match status" value="1"/>
</dbReference>
<dbReference type="SMART" id="SM00052">
    <property type="entry name" value="EAL"/>
    <property type="match status" value="1"/>
</dbReference>